<dbReference type="Proteomes" id="UP000555836">
    <property type="component" value="Unassembled WGS sequence"/>
</dbReference>
<evidence type="ECO:0000313" key="1">
    <source>
        <dbReference type="EMBL" id="NMU26870.1"/>
    </source>
</evidence>
<organism evidence="1 2">
    <name type="scientific">Vibrio parahaemolyticus</name>
    <dbReference type="NCBI Taxonomy" id="670"/>
    <lineage>
        <taxon>Bacteria</taxon>
        <taxon>Pseudomonadati</taxon>
        <taxon>Pseudomonadota</taxon>
        <taxon>Gammaproteobacteria</taxon>
        <taxon>Vibrionales</taxon>
        <taxon>Vibrionaceae</taxon>
        <taxon>Vibrio</taxon>
    </lineage>
</organism>
<name>A0A7Y0X6D0_VIBPH</name>
<reference evidence="1 2" key="1">
    <citation type="submission" date="2020-04" db="EMBL/GenBank/DDBJ databases">
        <title>Whole-genome sequencing of Vibrio spp. from China reveals different genetic environments of blaCTX-M-14 among diverse lineages.</title>
        <authorList>
            <person name="Zheng Z."/>
            <person name="Ye L."/>
            <person name="Chen S."/>
        </authorList>
    </citation>
    <scope>NUCLEOTIDE SEQUENCE [LARGE SCALE GENOMIC DNA]</scope>
    <source>
        <strain evidence="1 2">Vb0574</strain>
    </source>
</reference>
<proteinExistence type="predicted"/>
<gene>
    <name evidence="1" type="ORF">HKB21_14720</name>
</gene>
<evidence type="ECO:0000313" key="2">
    <source>
        <dbReference type="Proteomes" id="UP000555836"/>
    </source>
</evidence>
<sequence>MLQSFIESNYVHICDMQRSILLDENMKDMASRDEFDSVIVKNWMRDYGLFQGIKAEHRELIVEVYIENISKIVDGRDPTLLSDLEFMFDELQMLFYSAVPRKWLSAVSKLLWCSFPNDIVIYDSFVERTLVVLQPLLPELQEHRRVGVSVSPKTEQDISSITSFYINYSSLVHEISALHSEQLQALREKYSEHYPHDIRIIDKALWMIGSPNQSYHI</sequence>
<dbReference type="EMBL" id="JABCLD010001554">
    <property type="protein sequence ID" value="NMU26870.1"/>
    <property type="molecule type" value="Genomic_DNA"/>
</dbReference>
<protein>
    <submittedName>
        <fullName evidence="1">Uncharacterized protein</fullName>
    </submittedName>
</protein>
<comment type="caution">
    <text evidence="1">The sequence shown here is derived from an EMBL/GenBank/DDBJ whole genome shotgun (WGS) entry which is preliminary data.</text>
</comment>
<dbReference type="AlphaFoldDB" id="A0A7Y0X6D0"/>
<accession>A0A7Y0X6D0</accession>
<dbReference type="RefSeq" id="WP_140094829.1">
    <property type="nucleotide sequence ID" value="NZ_CP046761.1"/>
</dbReference>